<dbReference type="AlphaFoldDB" id="A0A8J2LRJ0"/>
<name>A0A8J2LRJ0_9HEXA</name>
<proteinExistence type="predicted"/>
<evidence type="ECO:0000313" key="1">
    <source>
        <dbReference type="EMBL" id="CAG7836396.1"/>
    </source>
</evidence>
<organism evidence="1 2">
    <name type="scientific">Allacma fusca</name>
    <dbReference type="NCBI Taxonomy" id="39272"/>
    <lineage>
        <taxon>Eukaryota</taxon>
        <taxon>Metazoa</taxon>
        <taxon>Ecdysozoa</taxon>
        <taxon>Arthropoda</taxon>
        <taxon>Hexapoda</taxon>
        <taxon>Collembola</taxon>
        <taxon>Symphypleona</taxon>
        <taxon>Sminthuridae</taxon>
        <taxon>Allacma</taxon>
    </lineage>
</organism>
<evidence type="ECO:0000313" key="2">
    <source>
        <dbReference type="Proteomes" id="UP000708208"/>
    </source>
</evidence>
<dbReference type="Proteomes" id="UP000708208">
    <property type="component" value="Unassembled WGS sequence"/>
</dbReference>
<gene>
    <name evidence="1" type="ORF">AFUS01_LOCUS45643</name>
</gene>
<accession>A0A8J2LRJ0</accession>
<protein>
    <submittedName>
        <fullName evidence="1">Uncharacterized protein</fullName>
    </submittedName>
</protein>
<sequence>MEEYGCVEAIILRQEGNNSGSTRIFPKCYCFCCCGPEPREVREVRELSLLSDNQRVLQSLPHISMEREQMLSYGIYISGRDEIGISVLKKNPAEEWERMT</sequence>
<comment type="caution">
    <text evidence="1">The sequence shown here is derived from an EMBL/GenBank/DDBJ whole genome shotgun (WGS) entry which is preliminary data.</text>
</comment>
<reference evidence="1" key="1">
    <citation type="submission" date="2021-06" db="EMBL/GenBank/DDBJ databases">
        <authorList>
            <person name="Hodson N. C."/>
            <person name="Mongue J. A."/>
            <person name="Jaron S. K."/>
        </authorList>
    </citation>
    <scope>NUCLEOTIDE SEQUENCE</scope>
</reference>
<keyword evidence="2" id="KW-1185">Reference proteome</keyword>
<dbReference type="EMBL" id="CAJVCH010571008">
    <property type="protein sequence ID" value="CAG7836396.1"/>
    <property type="molecule type" value="Genomic_DNA"/>
</dbReference>